<dbReference type="PROSITE" id="PS00107">
    <property type="entry name" value="PROTEIN_KINASE_ATP"/>
    <property type="match status" value="1"/>
</dbReference>
<dbReference type="Pfam" id="PF00069">
    <property type="entry name" value="Pkinase"/>
    <property type="match status" value="1"/>
</dbReference>
<dbReference type="InterPro" id="IPR008984">
    <property type="entry name" value="SMAD_FHA_dom_sf"/>
</dbReference>
<dbReference type="FunFam" id="1.10.510.10:FF:000571">
    <property type="entry name" value="Maternal embryonic leucine zipper kinase"/>
    <property type="match status" value="1"/>
</dbReference>
<dbReference type="Gene3D" id="2.60.200.20">
    <property type="match status" value="1"/>
</dbReference>
<reference evidence="7 8" key="1">
    <citation type="submission" date="2016-02" db="EMBL/GenBank/DDBJ databases">
        <title>Comparative genomic and transcriptomic foundation for Pichia pastoris.</title>
        <authorList>
            <person name="Love K.R."/>
            <person name="Shah K.A."/>
            <person name="Whittaker C.A."/>
            <person name="Wu J."/>
            <person name="Bartlett M.C."/>
            <person name="Ma D."/>
            <person name="Leeson R.L."/>
            <person name="Priest M."/>
            <person name="Young S.K."/>
            <person name="Love J.C."/>
        </authorList>
    </citation>
    <scope>NUCLEOTIDE SEQUENCE [LARGE SCALE GENOMIC DNA]</scope>
    <source>
        <strain evidence="7 8">ATCC 28485</strain>
    </source>
</reference>
<gene>
    <name evidence="7" type="primary">DUN1</name>
    <name evidence="7" type="ORF">ATY40_BA7501903</name>
</gene>
<keyword evidence="2 4" id="KW-0547">Nucleotide-binding</keyword>
<evidence type="ECO:0000256" key="1">
    <source>
        <dbReference type="ARBA" id="ARBA00005575"/>
    </source>
</evidence>
<dbReference type="PANTHER" id="PTHR24347">
    <property type="entry name" value="SERINE/THREONINE-PROTEIN KINASE"/>
    <property type="match status" value="1"/>
</dbReference>
<dbReference type="SMART" id="SM00220">
    <property type="entry name" value="S_TKc"/>
    <property type="match status" value="1"/>
</dbReference>
<dbReference type="SUPFAM" id="SSF56112">
    <property type="entry name" value="Protein kinase-like (PK-like)"/>
    <property type="match status" value="1"/>
</dbReference>
<keyword evidence="8" id="KW-1185">Reference proteome</keyword>
<dbReference type="AlphaFoldDB" id="A0A1B2JCU0"/>
<evidence type="ECO:0000259" key="5">
    <source>
        <dbReference type="PROSITE" id="PS50006"/>
    </source>
</evidence>
<dbReference type="InterPro" id="IPR017441">
    <property type="entry name" value="Protein_kinase_ATP_BS"/>
</dbReference>
<evidence type="ECO:0000313" key="7">
    <source>
        <dbReference type="EMBL" id="ANZ75635.1"/>
    </source>
</evidence>
<dbReference type="PROSITE" id="PS50011">
    <property type="entry name" value="PROTEIN_KINASE_DOM"/>
    <property type="match status" value="1"/>
</dbReference>
<name>A0A1B2JCU0_PICPA</name>
<evidence type="ECO:0000313" key="8">
    <source>
        <dbReference type="Proteomes" id="UP000094565"/>
    </source>
</evidence>
<sequence length="504" mass="57093">MLNGASLKRKRSLTENFNISDLGKRKYQSTQIIAKLASLKPDTPHIDVPQKETVLIGRSSSCDITLNFPDVSTKHCVLELKTIRSGESSRFYFVLHDNSSNGTYINGERVSKEKPRFLKSGDNVGFAASCSYVLRYIDDEESNSPGSFFDKYLVGKLLGSGHYAQVKEAQNKTTGEICAVKIFHPRKSSDNDETNKQMNQEMNLLMSINHPNIVKFYHTFIEPMNEHSVTTYLVLEKVNGGELFNRVVKKGKLREDESKNLFKQLLSGLNYLHSNEIVHRDIKPENILLDITPRKSHKEIQTGPWDEDELNIVVKIADFGLAKFIGDMRFTNTLCGTPAYVAPEILTSNTTRRYNKQVDLWSTGVLLYVCLCGFPPFSEELSPPSMREQILRGRFAFFSPYWDTINDDALDLISKLLIVNPSDRITMEQTLRHPWFIGTAEDVASSAPESDKYDFQEMYARAHSVRVPVREDTNITSLRDQAQSSLAISGNMDIDNDIDQECAS</sequence>
<comment type="similarity">
    <text evidence="1">Belongs to the protein kinase superfamily. CAMK Ser/Thr protein kinase family. CHEK2 subfamily.</text>
</comment>
<dbReference type="InterPro" id="IPR000253">
    <property type="entry name" value="FHA_dom"/>
</dbReference>
<evidence type="ECO:0000256" key="3">
    <source>
        <dbReference type="ARBA" id="ARBA00022840"/>
    </source>
</evidence>
<dbReference type="PROSITE" id="PS50006">
    <property type="entry name" value="FHA_DOMAIN"/>
    <property type="match status" value="1"/>
</dbReference>
<proteinExistence type="inferred from homology"/>
<dbReference type="Pfam" id="PF00498">
    <property type="entry name" value="FHA"/>
    <property type="match status" value="1"/>
</dbReference>
<accession>A0A1B2JCU0</accession>
<feature type="domain" description="Protein kinase" evidence="6">
    <location>
        <begin position="152"/>
        <end position="436"/>
    </location>
</feature>
<dbReference type="Gene3D" id="1.10.510.10">
    <property type="entry name" value="Transferase(Phosphotransferase) domain 1"/>
    <property type="match status" value="1"/>
</dbReference>
<dbReference type="SUPFAM" id="SSF49879">
    <property type="entry name" value="SMAD/FHA domain"/>
    <property type="match status" value="1"/>
</dbReference>
<dbReference type="GO" id="GO:0004672">
    <property type="term" value="F:protein kinase activity"/>
    <property type="evidence" value="ECO:0007669"/>
    <property type="project" value="InterPro"/>
</dbReference>
<dbReference type="OrthoDB" id="407410at2759"/>
<feature type="binding site" evidence="4">
    <location>
        <position position="181"/>
    </location>
    <ligand>
        <name>ATP</name>
        <dbReference type="ChEBI" id="CHEBI:30616"/>
    </ligand>
</feature>
<evidence type="ECO:0000259" key="6">
    <source>
        <dbReference type="PROSITE" id="PS50011"/>
    </source>
</evidence>
<dbReference type="PROSITE" id="PS00108">
    <property type="entry name" value="PROTEIN_KINASE_ST"/>
    <property type="match status" value="1"/>
</dbReference>
<dbReference type="GO" id="GO:0030447">
    <property type="term" value="P:filamentous growth"/>
    <property type="evidence" value="ECO:0007669"/>
    <property type="project" value="UniProtKB-ARBA"/>
</dbReference>
<evidence type="ECO:0000256" key="4">
    <source>
        <dbReference type="PROSITE-ProRule" id="PRU10141"/>
    </source>
</evidence>
<evidence type="ECO:0000256" key="2">
    <source>
        <dbReference type="ARBA" id="ARBA00022741"/>
    </source>
</evidence>
<dbReference type="EMBL" id="CP014585">
    <property type="protein sequence ID" value="ANZ75635.1"/>
    <property type="molecule type" value="Genomic_DNA"/>
</dbReference>
<protein>
    <submittedName>
        <fullName evidence="7">BA75_01903T0</fullName>
    </submittedName>
</protein>
<keyword evidence="3 4" id="KW-0067">ATP-binding</keyword>
<dbReference type="CDD" id="cd05117">
    <property type="entry name" value="STKc_CAMK"/>
    <property type="match status" value="1"/>
</dbReference>
<dbReference type="SMART" id="SM00240">
    <property type="entry name" value="FHA"/>
    <property type="match status" value="1"/>
</dbReference>
<dbReference type="GO" id="GO:0005524">
    <property type="term" value="F:ATP binding"/>
    <property type="evidence" value="ECO:0007669"/>
    <property type="project" value="UniProtKB-UniRule"/>
</dbReference>
<organism evidence="7 8">
    <name type="scientific">Komagataella pastoris</name>
    <name type="common">Yeast</name>
    <name type="synonym">Pichia pastoris</name>
    <dbReference type="NCBI Taxonomy" id="4922"/>
    <lineage>
        <taxon>Eukaryota</taxon>
        <taxon>Fungi</taxon>
        <taxon>Dikarya</taxon>
        <taxon>Ascomycota</taxon>
        <taxon>Saccharomycotina</taxon>
        <taxon>Pichiomycetes</taxon>
        <taxon>Pichiales</taxon>
        <taxon>Pichiaceae</taxon>
        <taxon>Komagataella</taxon>
    </lineage>
</organism>
<dbReference type="InterPro" id="IPR008271">
    <property type="entry name" value="Ser/Thr_kinase_AS"/>
</dbReference>
<feature type="domain" description="FHA" evidence="5">
    <location>
        <begin position="54"/>
        <end position="110"/>
    </location>
</feature>
<dbReference type="InterPro" id="IPR000719">
    <property type="entry name" value="Prot_kinase_dom"/>
</dbReference>
<dbReference type="Proteomes" id="UP000094565">
    <property type="component" value="Chromosome 2"/>
</dbReference>
<dbReference type="InterPro" id="IPR011009">
    <property type="entry name" value="Kinase-like_dom_sf"/>
</dbReference>